<feature type="repeat" description="WD" evidence="3">
    <location>
        <begin position="1262"/>
        <end position="1294"/>
    </location>
</feature>
<feature type="domain" description="Novel STAND NTPase 1" evidence="6">
    <location>
        <begin position="556"/>
        <end position="911"/>
    </location>
</feature>
<evidence type="ECO:0000256" key="3">
    <source>
        <dbReference type="PROSITE-ProRule" id="PRU00221"/>
    </source>
</evidence>
<dbReference type="Gene3D" id="1.25.40.10">
    <property type="entry name" value="Tetratricopeptide repeat domain"/>
    <property type="match status" value="1"/>
</dbReference>
<feature type="coiled-coil region" evidence="4">
    <location>
        <begin position="906"/>
        <end position="940"/>
    </location>
</feature>
<gene>
    <name evidence="7" type="ORF">WA1_41865</name>
</gene>
<dbReference type="CDD" id="cd00200">
    <property type="entry name" value="WD40"/>
    <property type="match status" value="2"/>
</dbReference>
<evidence type="ECO:0000256" key="1">
    <source>
        <dbReference type="ARBA" id="ARBA00022574"/>
    </source>
</evidence>
<dbReference type="OrthoDB" id="433942at2"/>
<feature type="repeat" description="WD" evidence="3">
    <location>
        <begin position="1221"/>
        <end position="1253"/>
    </location>
</feature>
<protein>
    <recommendedName>
        <fullName evidence="6">Novel STAND NTPase 1 domain-containing protein</fullName>
    </recommendedName>
</protein>
<name>A0A139WV01_9CYAN</name>
<organism evidence="7 8">
    <name type="scientific">Scytonema hofmannii PCC 7110</name>
    <dbReference type="NCBI Taxonomy" id="128403"/>
    <lineage>
        <taxon>Bacteria</taxon>
        <taxon>Bacillati</taxon>
        <taxon>Cyanobacteriota</taxon>
        <taxon>Cyanophyceae</taxon>
        <taxon>Nostocales</taxon>
        <taxon>Scytonemataceae</taxon>
        <taxon>Scytonema</taxon>
    </lineage>
</organism>
<dbReference type="InterPro" id="IPR036322">
    <property type="entry name" value="WD40_repeat_dom_sf"/>
</dbReference>
<keyword evidence="4" id="KW-0175">Coiled coil</keyword>
<feature type="repeat" description="WD" evidence="3">
    <location>
        <begin position="1425"/>
        <end position="1457"/>
    </location>
</feature>
<feature type="repeat" description="WD" evidence="3">
    <location>
        <begin position="1506"/>
        <end position="1538"/>
    </location>
</feature>
<feature type="repeat" description="WD" evidence="3">
    <location>
        <begin position="1588"/>
        <end position="1620"/>
    </location>
</feature>
<dbReference type="PROSITE" id="PS50082">
    <property type="entry name" value="WD_REPEATS_2"/>
    <property type="match status" value="13"/>
</dbReference>
<dbReference type="Proteomes" id="UP000076925">
    <property type="component" value="Unassembled WGS sequence"/>
</dbReference>
<dbReference type="PRINTS" id="PR00320">
    <property type="entry name" value="GPROTEINBRPT"/>
</dbReference>
<dbReference type="PANTHER" id="PTHR22847">
    <property type="entry name" value="WD40 REPEAT PROTEIN"/>
    <property type="match status" value="1"/>
</dbReference>
<feature type="repeat" description="WD" evidence="3">
    <location>
        <begin position="1138"/>
        <end position="1179"/>
    </location>
</feature>
<dbReference type="PROSITE" id="PS50294">
    <property type="entry name" value="WD_REPEATS_REGION"/>
    <property type="match status" value="13"/>
</dbReference>
<dbReference type="PANTHER" id="PTHR22847:SF637">
    <property type="entry name" value="WD REPEAT DOMAIN 5B"/>
    <property type="match status" value="1"/>
</dbReference>
<keyword evidence="2" id="KW-0677">Repeat</keyword>
<evidence type="ECO:0000259" key="6">
    <source>
        <dbReference type="Pfam" id="PF20703"/>
    </source>
</evidence>
<keyword evidence="8" id="KW-1185">Reference proteome</keyword>
<evidence type="ECO:0000256" key="4">
    <source>
        <dbReference type="SAM" id="Coils"/>
    </source>
</evidence>
<dbReference type="Pfam" id="PF00400">
    <property type="entry name" value="WD40"/>
    <property type="match status" value="13"/>
</dbReference>
<accession>A0A139WV01</accession>
<feature type="coiled-coil region" evidence="4">
    <location>
        <begin position="965"/>
        <end position="999"/>
    </location>
</feature>
<dbReference type="RefSeq" id="WP_017742993.1">
    <property type="nucleotide sequence ID" value="NZ_KQ976354.1"/>
</dbReference>
<feature type="repeat" description="WD" evidence="3">
    <location>
        <begin position="1466"/>
        <end position="1497"/>
    </location>
</feature>
<dbReference type="EMBL" id="ANNX02000047">
    <property type="protein sequence ID" value="KYC36276.1"/>
    <property type="molecule type" value="Genomic_DNA"/>
</dbReference>
<dbReference type="InterPro" id="IPR049052">
    <property type="entry name" value="nSTAND1"/>
</dbReference>
<reference evidence="7 8" key="1">
    <citation type="journal article" date="2013" name="Genome Biol. Evol.">
        <title>Genomes of Stigonematalean cyanobacteria (subsection V) and the evolution of oxygenic photosynthesis from prokaryotes to plastids.</title>
        <authorList>
            <person name="Dagan T."/>
            <person name="Roettger M."/>
            <person name="Stucken K."/>
            <person name="Landan G."/>
            <person name="Koch R."/>
            <person name="Major P."/>
            <person name="Gould S.B."/>
            <person name="Goremykin V.V."/>
            <person name="Rippka R."/>
            <person name="Tandeau de Marsac N."/>
            <person name="Gugger M."/>
            <person name="Lockhart P.J."/>
            <person name="Allen J.F."/>
            <person name="Brune I."/>
            <person name="Maus I."/>
            <person name="Puhler A."/>
            <person name="Martin W.F."/>
        </authorList>
    </citation>
    <scope>NUCLEOTIDE SEQUENCE [LARGE SCALE GENOMIC DNA]</scope>
    <source>
        <strain evidence="7 8">PCC 7110</strain>
    </source>
</reference>
<sequence>MAERYPLMDFIAANERSLMNLRRAIVLSQGQFSLVLACCNYEALQERTLQRLLEISSEAYQIEKLEVPTNTISLYTRLHLQVAREQPLVLMVLGLESVSALDDLLTTINHVRDEFRKRHHFPMVFWVNDKVLQKIVRLAPDFASWAATPIRFELTTEELLEFLQQKTDSLFAEILNTNATQQAEPQVTYGNRTLGLVSKYSSYEFLCAIKDLQNRGIKLDPELNASLEFVFGLDDYVSDRIDLALEHFQQSLQFWQEQVREEGDEEGGGEGERETEGKNSPMSPHPPIPPSPHLLRLGVVLFYIGLCYFRVAERYHSENPLPWQEAKFYFQQCLDVFEVIGREEIVAQCIGQLSEVLLILHDWEELQKVATKSLELHRIYGTQIQLACDYSFLAEVAVEQSNWEKATQLAKASLSYLGKVRKDSDRYQSLFPLLLKQISQLVLAQALEHLGEKKKALKRLKTANRQLETALESSDHRYDAHRYIRLLRKMRSLYFESGRYLEAFCIRQKRRSVEQQYGLRAFIGAGRLQPQRPTTKPLLVSSAASTSVALEIDASGRKRDIDSLIGRISRSDQKLTVIHGQSGVGKSSTVTAGLIPALQNRAIGDQIAIPVVVRIYTNLVRELGKSLTEAQLQIQHGTSAAILEPVILNSENAILEQLQKNAKNHFITVLIFDQFEEFFFSCPEHNKLQQFDNFICDCLNISFVKIVFSLREDYLHRLLEFKYLTQQEQINNNILDKNIRYQLKNFAQEDAKNFILKLTERSHFYLEPALIDAIVQDLSTELGEVRPIELQVVGSQLQDERITTLTDYQQFKSGKLIERYIKELIKECGPENERAALLVLYLLTDENKKRPYKTYSELASQLAELEHQEKLELVLEILVRSGLVVLFPDQPERRYQLIHDYLVDLIRYLQQAELNLQTQLQELRNQVHQRETEIYQLKSQLKKKQQQSQQVISQPQQGWDLLTELKELRKRETQSQIEIEQLNAELQQQKLQAELAKSHRSVTIALAGSVILILAFTTSFLSAFQWRQALVNEIKAINATSEVLLISGRDMEALKSGLKAGRKQQNAIFPSTDVRFQVMGTLYQLVFSGGERASQRLQSHTLGVNSVNFSPDGKTIASASADSNIVLWHFNGKKYKILRSHKDAVNNVSFSHDGRTVASASQDKTVKLWNPNTEQVKKTLVGHKEVVNSVSFTPDDEIIASASSDKTIKLWHRDGKLLKTLLGHKNAILSVAWSPNGQTLASASTDKTINLWSRNGNLLTTIAGHNDAVRSVAWSGDGRVIASASLDKTVKLWSREGKLLRTLIGHNDKVTSVSFTPDSQILASASTDKTVNFWSRDGILLGTLKGHGDWVNSVSFSPDGKTLASGSRDITVKLWKLQDLKSKFRHHSGDVTSISFSPQGDLIASGSLDKTIRIWNSEAKLLHILEGHKNGVWGVSFSPKGDMLASASTDATVKLWKRDGKLINTLSKHKDAVLSVSWSPQNIIASGSKDKTVKLWSQNGQLLKTLWGHKAVVNWVSFSPNEELLASASDDKTVKLWSSDGKLLKTLSGHRDAVYSVAWSPDGRKIASVSADNTVKLWSQDGELLKTLWGHRDAVTGVSFSRDGELLATVSDDNTVKLWNRDGILQISLKEKDNLTSVSLSSHNSLIAIGSASGTVFLRNLEDITLEKLLVRGCDLLKDYSPVTNGDRTICP</sequence>
<evidence type="ECO:0000313" key="8">
    <source>
        <dbReference type="Proteomes" id="UP000076925"/>
    </source>
</evidence>
<comment type="caution">
    <text evidence="7">The sequence shown here is derived from an EMBL/GenBank/DDBJ whole genome shotgun (WGS) entry which is preliminary data.</text>
</comment>
<dbReference type="SUPFAM" id="SSF48452">
    <property type="entry name" value="TPR-like"/>
    <property type="match status" value="1"/>
</dbReference>
<evidence type="ECO:0000256" key="2">
    <source>
        <dbReference type="ARBA" id="ARBA00022737"/>
    </source>
</evidence>
<feature type="repeat" description="WD" evidence="3">
    <location>
        <begin position="1344"/>
        <end position="1385"/>
    </location>
</feature>
<feature type="repeat" description="WD" evidence="3">
    <location>
        <begin position="1180"/>
        <end position="1211"/>
    </location>
</feature>
<dbReference type="SUPFAM" id="SSF50978">
    <property type="entry name" value="WD40 repeat-like"/>
    <property type="match status" value="2"/>
</dbReference>
<dbReference type="InterPro" id="IPR011990">
    <property type="entry name" value="TPR-like_helical_dom_sf"/>
</dbReference>
<feature type="repeat" description="WD" evidence="3">
    <location>
        <begin position="1384"/>
        <end position="1416"/>
    </location>
</feature>
<dbReference type="InterPro" id="IPR015943">
    <property type="entry name" value="WD40/YVTN_repeat-like_dom_sf"/>
</dbReference>
<feature type="coiled-coil region" evidence="4">
    <location>
        <begin position="450"/>
        <end position="477"/>
    </location>
</feature>
<proteinExistence type="predicted"/>
<evidence type="ECO:0000256" key="5">
    <source>
        <dbReference type="SAM" id="MobiDB-lite"/>
    </source>
</evidence>
<feature type="repeat" description="WD" evidence="3">
    <location>
        <begin position="1547"/>
        <end position="1579"/>
    </location>
</feature>
<keyword evidence="1 3" id="KW-0853">WD repeat</keyword>
<dbReference type="InterPro" id="IPR020472">
    <property type="entry name" value="WD40_PAC1"/>
</dbReference>
<feature type="region of interest" description="Disordered" evidence="5">
    <location>
        <begin position="259"/>
        <end position="287"/>
    </location>
</feature>
<dbReference type="InterPro" id="IPR001680">
    <property type="entry name" value="WD40_rpt"/>
</dbReference>
<dbReference type="Pfam" id="PF20703">
    <property type="entry name" value="nSTAND1"/>
    <property type="match status" value="1"/>
</dbReference>
<dbReference type="STRING" id="128403.WA1_41865"/>
<dbReference type="SMART" id="SM00320">
    <property type="entry name" value="WD40"/>
    <property type="match status" value="14"/>
</dbReference>
<feature type="repeat" description="WD" evidence="3">
    <location>
        <begin position="1097"/>
        <end position="1131"/>
    </location>
</feature>
<evidence type="ECO:0000313" key="7">
    <source>
        <dbReference type="EMBL" id="KYC36276.1"/>
    </source>
</evidence>
<feature type="repeat" description="WD" evidence="3">
    <location>
        <begin position="1303"/>
        <end position="1335"/>
    </location>
</feature>
<dbReference type="Gene3D" id="2.130.10.10">
    <property type="entry name" value="YVTN repeat-like/Quinoprotein amine dehydrogenase"/>
    <property type="match status" value="2"/>
</dbReference>